<feature type="chain" id="PRO_5043675428" evidence="1">
    <location>
        <begin position="23"/>
        <end position="73"/>
    </location>
</feature>
<evidence type="ECO:0000313" key="2">
    <source>
        <dbReference type="EMBL" id="KAG8383950.1"/>
    </source>
</evidence>
<comment type="caution">
    <text evidence="2">The sequence shown here is derived from an EMBL/GenBank/DDBJ whole genome shotgun (WGS) entry which is preliminary data.</text>
</comment>
<dbReference type="InterPro" id="IPR014710">
    <property type="entry name" value="RmlC-like_jellyroll"/>
</dbReference>
<organism evidence="2 3">
    <name type="scientific">Buddleja alternifolia</name>
    <dbReference type="NCBI Taxonomy" id="168488"/>
    <lineage>
        <taxon>Eukaryota</taxon>
        <taxon>Viridiplantae</taxon>
        <taxon>Streptophyta</taxon>
        <taxon>Embryophyta</taxon>
        <taxon>Tracheophyta</taxon>
        <taxon>Spermatophyta</taxon>
        <taxon>Magnoliopsida</taxon>
        <taxon>eudicotyledons</taxon>
        <taxon>Gunneridae</taxon>
        <taxon>Pentapetalae</taxon>
        <taxon>asterids</taxon>
        <taxon>lamiids</taxon>
        <taxon>Lamiales</taxon>
        <taxon>Scrophulariaceae</taxon>
        <taxon>Buddlejeae</taxon>
        <taxon>Buddleja</taxon>
    </lineage>
</organism>
<keyword evidence="1" id="KW-0732">Signal</keyword>
<keyword evidence="3" id="KW-1185">Reference proteome</keyword>
<feature type="signal peptide" evidence="1">
    <location>
        <begin position="1"/>
        <end position="22"/>
    </location>
</feature>
<dbReference type="Proteomes" id="UP000826271">
    <property type="component" value="Unassembled WGS sequence"/>
</dbReference>
<gene>
    <name evidence="2" type="ORF">BUALT_Bualt04G0067200</name>
</gene>
<dbReference type="EMBL" id="WHWC01000004">
    <property type="protein sequence ID" value="KAG8383950.1"/>
    <property type="molecule type" value="Genomic_DNA"/>
</dbReference>
<protein>
    <submittedName>
        <fullName evidence="2">Uncharacterized protein</fullName>
    </submittedName>
</protein>
<evidence type="ECO:0000256" key="1">
    <source>
        <dbReference type="SAM" id="SignalP"/>
    </source>
</evidence>
<accession>A0AAV6XXG5</accession>
<proteinExistence type="predicted"/>
<dbReference type="Gene3D" id="2.60.120.10">
    <property type="entry name" value="Jelly Rolls"/>
    <property type="match status" value="1"/>
</dbReference>
<evidence type="ECO:0000313" key="3">
    <source>
        <dbReference type="Proteomes" id="UP000826271"/>
    </source>
</evidence>
<reference evidence="2" key="1">
    <citation type="submission" date="2019-10" db="EMBL/GenBank/DDBJ databases">
        <authorList>
            <person name="Zhang R."/>
            <person name="Pan Y."/>
            <person name="Wang J."/>
            <person name="Ma R."/>
            <person name="Yu S."/>
        </authorList>
    </citation>
    <scope>NUCLEOTIDE SEQUENCE</scope>
    <source>
        <strain evidence="2">LA-IB0</strain>
        <tissue evidence="2">Leaf</tissue>
    </source>
</reference>
<dbReference type="AlphaFoldDB" id="A0AAV6XXG5"/>
<sequence length="73" mass="8062">MKMALGFLTAILITCFAPVAYASDPSPLQDFCVAVNDTVAADPPINQVVLSKAFQVEKKVIDYLQAQFRWNID</sequence>
<name>A0AAV6XXG5_9LAMI</name>